<reference evidence="1" key="1">
    <citation type="journal article" date="2025" name="Int. J. Syst. Evol. Microbiol.">
        <title>Streptomyces citrinus sp. nov., with yellow diffusible pigment.</title>
        <authorList>
            <person name="He Y."/>
            <person name="Yang E."/>
            <person name="Xu J."/>
            <person name="Sun Y."/>
            <person name="Sun L."/>
        </authorList>
    </citation>
    <scope>NUCLEOTIDE SEQUENCE</scope>
    <source>
        <strain evidence="1">Q6</strain>
    </source>
</reference>
<proteinExistence type="predicted"/>
<organism evidence="1 2">
    <name type="scientific">Streptomyces citrinus</name>
    <dbReference type="NCBI Taxonomy" id="3118173"/>
    <lineage>
        <taxon>Bacteria</taxon>
        <taxon>Bacillati</taxon>
        <taxon>Actinomycetota</taxon>
        <taxon>Actinomycetes</taxon>
        <taxon>Kitasatosporales</taxon>
        <taxon>Streptomycetaceae</taxon>
        <taxon>Streptomyces</taxon>
    </lineage>
</organism>
<keyword evidence="2" id="KW-1185">Reference proteome</keyword>
<evidence type="ECO:0000313" key="2">
    <source>
        <dbReference type="Proteomes" id="UP001432251"/>
    </source>
</evidence>
<dbReference type="Proteomes" id="UP001432251">
    <property type="component" value="Chromosome"/>
</dbReference>
<dbReference type="EMBL" id="CP146022">
    <property type="protein sequence ID" value="WWQ61999.1"/>
    <property type="molecule type" value="Genomic_DNA"/>
</dbReference>
<gene>
    <name evidence="1" type="ORF">V2W30_00510</name>
</gene>
<name>A0ACD5A564_9ACTN</name>
<evidence type="ECO:0000313" key="1">
    <source>
        <dbReference type="EMBL" id="WWQ61999.1"/>
    </source>
</evidence>
<accession>A0ACD5A564</accession>
<sequence>MTIDLRTPLPMPSRPHRRDGKAPLPAPDERRRLRLTWQLTEEQVAQTFGVRTATVRSWEAGRTSPTGARRAAYAAFLGGLAHGLVPVPTGAHAGRPGARPPRSPRRPAATPDIRPSVTPRSDRKLPTGTALLAGHAPTTAGRPVGPGPDPVAPARLRRFRRLVVAVGVWIVAGHVMATMPPGHL</sequence>
<protein>
    <submittedName>
        <fullName evidence="1">Uncharacterized protein</fullName>
    </submittedName>
</protein>